<proteinExistence type="predicted"/>
<accession>A0A6A6WC05</accession>
<reference evidence="2" key="1">
    <citation type="journal article" date="2020" name="Stud. Mycol.">
        <title>101 Dothideomycetes genomes: a test case for predicting lifestyles and emergence of pathogens.</title>
        <authorList>
            <person name="Haridas S."/>
            <person name="Albert R."/>
            <person name="Binder M."/>
            <person name="Bloem J."/>
            <person name="Labutti K."/>
            <person name="Salamov A."/>
            <person name="Andreopoulos B."/>
            <person name="Baker S."/>
            <person name="Barry K."/>
            <person name="Bills G."/>
            <person name="Bluhm B."/>
            <person name="Cannon C."/>
            <person name="Castanera R."/>
            <person name="Culley D."/>
            <person name="Daum C."/>
            <person name="Ezra D."/>
            <person name="Gonzalez J."/>
            <person name="Henrissat B."/>
            <person name="Kuo A."/>
            <person name="Liang C."/>
            <person name="Lipzen A."/>
            <person name="Lutzoni F."/>
            <person name="Magnuson J."/>
            <person name="Mondo S."/>
            <person name="Nolan M."/>
            <person name="Ohm R."/>
            <person name="Pangilinan J."/>
            <person name="Park H.-J."/>
            <person name="Ramirez L."/>
            <person name="Alfaro M."/>
            <person name="Sun H."/>
            <person name="Tritt A."/>
            <person name="Yoshinaga Y."/>
            <person name="Zwiers L.-H."/>
            <person name="Turgeon B."/>
            <person name="Goodwin S."/>
            <person name="Spatafora J."/>
            <person name="Crous P."/>
            <person name="Grigoriev I."/>
        </authorList>
    </citation>
    <scope>NUCLEOTIDE SEQUENCE</scope>
    <source>
        <strain evidence="2">CBS 121739</strain>
    </source>
</reference>
<dbReference type="EMBL" id="ML996568">
    <property type="protein sequence ID" value="KAF2760233.1"/>
    <property type="molecule type" value="Genomic_DNA"/>
</dbReference>
<keyword evidence="3" id="KW-1185">Reference proteome</keyword>
<evidence type="ECO:0000256" key="1">
    <source>
        <dbReference type="SAM" id="MobiDB-lite"/>
    </source>
</evidence>
<dbReference type="Proteomes" id="UP000799437">
    <property type="component" value="Unassembled WGS sequence"/>
</dbReference>
<sequence length="101" mass="11020">MDMFSPNDYHSHQARNDGGNTPQFLQVPYSYAQYHDTSNPPSYAMQWSHLDGSNVPPEQPAYTHAQSSSFPPHEGLQYVTDASDAGSYAGLALSPGDNNSV</sequence>
<organism evidence="2 3">
    <name type="scientific">Pseudovirgaria hyperparasitica</name>
    <dbReference type="NCBI Taxonomy" id="470096"/>
    <lineage>
        <taxon>Eukaryota</taxon>
        <taxon>Fungi</taxon>
        <taxon>Dikarya</taxon>
        <taxon>Ascomycota</taxon>
        <taxon>Pezizomycotina</taxon>
        <taxon>Dothideomycetes</taxon>
        <taxon>Dothideomycetes incertae sedis</taxon>
        <taxon>Acrospermales</taxon>
        <taxon>Acrospermaceae</taxon>
        <taxon>Pseudovirgaria</taxon>
    </lineage>
</organism>
<feature type="region of interest" description="Disordered" evidence="1">
    <location>
        <begin position="1"/>
        <end position="81"/>
    </location>
</feature>
<dbReference type="GeneID" id="54484594"/>
<evidence type="ECO:0000313" key="3">
    <source>
        <dbReference type="Proteomes" id="UP000799437"/>
    </source>
</evidence>
<name>A0A6A6WC05_9PEZI</name>
<protein>
    <submittedName>
        <fullName evidence="2">Uncharacterized protein</fullName>
    </submittedName>
</protein>
<dbReference type="AlphaFoldDB" id="A0A6A6WC05"/>
<dbReference type="RefSeq" id="XP_033602684.1">
    <property type="nucleotide sequence ID" value="XM_033743540.1"/>
</dbReference>
<gene>
    <name evidence="2" type="ORF">EJ05DRAFT_474121</name>
</gene>
<evidence type="ECO:0000313" key="2">
    <source>
        <dbReference type="EMBL" id="KAF2760233.1"/>
    </source>
</evidence>